<reference evidence="4" key="1">
    <citation type="journal article" date="2023" name="Plant J.">
        <title>Genome sequences and population genomics provide insights into the demographic history, inbreeding, and mutation load of two 'living fossil' tree species of Dipteronia.</title>
        <authorList>
            <person name="Feng Y."/>
            <person name="Comes H.P."/>
            <person name="Chen J."/>
            <person name="Zhu S."/>
            <person name="Lu R."/>
            <person name="Zhang X."/>
            <person name="Li P."/>
            <person name="Qiu J."/>
            <person name="Olsen K.M."/>
            <person name="Qiu Y."/>
        </authorList>
    </citation>
    <scope>NUCLEOTIDE SEQUENCE</scope>
    <source>
        <strain evidence="4">KIB01</strain>
    </source>
</reference>
<dbReference type="InterPro" id="IPR044730">
    <property type="entry name" value="RNase_H-like_dom_plant"/>
</dbReference>
<comment type="caution">
    <text evidence="4">The sequence shown here is derived from an EMBL/GenBank/DDBJ whole genome shotgun (WGS) entry which is preliminary data.</text>
</comment>
<dbReference type="EMBL" id="JANJYI010000002">
    <property type="protein sequence ID" value="KAK2659441.1"/>
    <property type="molecule type" value="Genomic_DNA"/>
</dbReference>
<evidence type="ECO:0000259" key="1">
    <source>
        <dbReference type="Pfam" id="PF00078"/>
    </source>
</evidence>
<dbReference type="CDD" id="cd06222">
    <property type="entry name" value="RNase_H_like"/>
    <property type="match status" value="1"/>
</dbReference>
<protein>
    <recommendedName>
        <fullName evidence="6">Reverse transcriptase</fullName>
    </recommendedName>
</protein>
<evidence type="ECO:0000259" key="2">
    <source>
        <dbReference type="Pfam" id="PF13456"/>
    </source>
</evidence>
<dbReference type="PANTHER" id="PTHR47074:SF79">
    <property type="entry name" value="PUTATIVE-RELATED"/>
    <property type="match status" value="1"/>
</dbReference>
<name>A0AAE0CQB2_9ROSI</name>
<organism evidence="4 5">
    <name type="scientific">Dipteronia dyeriana</name>
    <dbReference type="NCBI Taxonomy" id="168575"/>
    <lineage>
        <taxon>Eukaryota</taxon>
        <taxon>Viridiplantae</taxon>
        <taxon>Streptophyta</taxon>
        <taxon>Embryophyta</taxon>
        <taxon>Tracheophyta</taxon>
        <taxon>Spermatophyta</taxon>
        <taxon>Magnoliopsida</taxon>
        <taxon>eudicotyledons</taxon>
        <taxon>Gunneridae</taxon>
        <taxon>Pentapetalae</taxon>
        <taxon>rosids</taxon>
        <taxon>malvids</taxon>
        <taxon>Sapindales</taxon>
        <taxon>Sapindaceae</taxon>
        <taxon>Hippocastanoideae</taxon>
        <taxon>Acereae</taxon>
        <taxon>Dipteronia</taxon>
    </lineage>
</organism>
<evidence type="ECO:0008006" key="6">
    <source>
        <dbReference type="Google" id="ProtNLM"/>
    </source>
</evidence>
<feature type="domain" description="Reverse transcriptase zinc-binding" evidence="3">
    <location>
        <begin position="489"/>
        <end position="557"/>
    </location>
</feature>
<dbReference type="GO" id="GO:0003676">
    <property type="term" value="F:nucleic acid binding"/>
    <property type="evidence" value="ECO:0007669"/>
    <property type="project" value="InterPro"/>
</dbReference>
<dbReference type="AlphaFoldDB" id="A0AAE0CQB2"/>
<dbReference type="PANTHER" id="PTHR47074">
    <property type="entry name" value="BNAC02G40300D PROTEIN"/>
    <property type="match status" value="1"/>
</dbReference>
<proteinExistence type="predicted"/>
<dbReference type="Proteomes" id="UP001280121">
    <property type="component" value="Unassembled WGS sequence"/>
</dbReference>
<gene>
    <name evidence="4" type="ORF">Ddye_005974</name>
</gene>
<evidence type="ECO:0000259" key="3">
    <source>
        <dbReference type="Pfam" id="PF13966"/>
    </source>
</evidence>
<dbReference type="InterPro" id="IPR052929">
    <property type="entry name" value="RNase_H-like_EbsB-rel"/>
</dbReference>
<dbReference type="GO" id="GO:0004523">
    <property type="term" value="F:RNA-DNA hybrid ribonuclease activity"/>
    <property type="evidence" value="ECO:0007669"/>
    <property type="project" value="InterPro"/>
</dbReference>
<dbReference type="Pfam" id="PF13456">
    <property type="entry name" value="RVT_3"/>
    <property type="match status" value="1"/>
</dbReference>
<evidence type="ECO:0000313" key="5">
    <source>
        <dbReference type="Proteomes" id="UP001280121"/>
    </source>
</evidence>
<dbReference type="Pfam" id="PF13966">
    <property type="entry name" value="zf-RVT"/>
    <property type="match status" value="1"/>
</dbReference>
<feature type="domain" description="Reverse transcriptase" evidence="1">
    <location>
        <begin position="279"/>
        <end position="381"/>
    </location>
</feature>
<sequence>MLRQLMTRIRHTRLVADTDGTARDSRNYIGLERGRVNQGAISYHARKNLGKILANEELPQDVPQKVAEPWETNQNFKEGNLGSEVDVGCGDSNNEGQIGDVSNVDRPHIKAISEKSFDGLRVVDKSNWAPFEMDVDDFSQKHEELVVGRVVAGDELIKVQNGPKVGLRFFGSEFPMVKQNGGPNYDSREIRQDGNLAISDVVRRYFFEIFCSSQPSHLAMERVFDCVQPCLSPEKSAFLDGQFTPGDKVTSACLNVLNQGGSLENVNETFIVLIPMVKKVERLSDYRPISLCNVIYKVVGKALADRFRVVLNEVISKTQSAFISGRLISDNAIVDFECMHTLQRRKKGRNKTMTIKLDMFKAYDCVEWDFISEGLSRLFFRAKKRKRSFAWGRVLLEKGTRWIVGLGESILVYQDRWLPRLSTFKVYSPLVLRDDALVSDLKLLSERWNEEMIRTCFMLDDAVCILSIPCSLVRRRDSLIWHFDKMGVFSVKSAYHHGCSVSVVSSTSGSGSSSSESWWKYLWCLKFPAKVKLHIWIACRNCLPMMSNLLNRGMRANVAARDASGVCEQIVQSWRPPDQGVYKINSDVAIDVNRNRVGTGAIIHDFRGLVMVVCAQMSPMAEALPILCGLHLAYDLGLQSCVVESDYQMVVSMINSSSAPLFDIGLSIEDILNLMKGPLRCSMFHFSKS</sequence>
<feature type="domain" description="RNase H type-1" evidence="2">
    <location>
        <begin position="585"/>
        <end position="685"/>
    </location>
</feature>
<accession>A0AAE0CQB2</accession>
<dbReference type="InterPro" id="IPR002156">
    <property type="entry name" value="RNaseH_domain"/>
</dbReference>
<dbReference type="Pfam" id="PF00078">
    <property type="entry name" value="RVT_1"/>
    <property type="match status" value="1"/>
</dbReference>
<dbReference type="InterPro" id="IPR000477">
    <property type="entry name" value="RT_dom"/>
</dbReference>
<keyword evidence="5" id="KW-1185">Reference proteome</keyword>
<dbReference type="InterPro" id="IPR026960">
    <property type="entry name" value="RVT-Znf"/>
</dbReference>
<evidence type="ECO:0000313" key="4">
    <source>
        <dbReference type="EMBL" id="KAK2659441.1"/>
    </source>
</evidence>